<comment type="caution">
    <text evidence="2">The sequence shown here is derived from an EMBL/GenBank/DDBJ whole genome shotgun (WGS) entry which is preliminary data.</text>
</comment>
<evidence type="ECO:0000313" key="3">
    <source>
        <dbReference type="Proteomes" id="UP000298493"/>
    </source>
</evidence>
<name>A0A4Z1NZX1_9PEZI</name>
<keyword evidence="1" id="KW-0732">Signal</keyword>
<gene>
    <name evidence="2" type="ORF">E6O75_ATG11297</name>
</gene>
<dbReference type="Proteomes" id="UP000298493">
    <property type="component" value="Unassembled WGS sequence"/>
</dbReference>
<reference evidence="2 3" key="1">
    <citation type="submission" date="2019-04" db="EMBL/GenBank/DDBJ databases">
        <title>High contiguity whole genome sequence and gene annotation resource for two Venturia nashicola isolates.</title>
        <authorList>
            <person name="Prokchorchik M."/>
            <person name="Won K."/>
            <person name="Lee Y."/>
            <person name="Choi E.D."/>
            <person name="Segonzac C."/>
            <person name="Sohn K.H."/>
        </authorList>
    </citation>
    <scope>NUCLEOTIDE SEQUENCE [LARGE SCALE GENOMIC DNA]</scope>
    <source>
        <strain evidence="2 3">PRI2</strain>
    </source>
</reference>
<sequence length="98" mass="10521">MKSTAVAALLFSVGVTAQIYTYECITSRAPNGPNEPYGSHPLGSCCVLKDGQPTNIYNPCTRKYPCSKVGNRCTLLGEKRPGPPDQSFPIPGYLAHCT</sequence>
<feature type="chain" id="PRO_5021255617" evidence="1">
    <location>
        <begin position="18"/>
        <end position="98"/>
    </location>
</feature>
<feature type="signal peptide" evidence="1">
    <location>
        <begin position="1"/>
        <end position="17"/>
    </location>
</feature>
<protein>
    <submittedName>
        <fullName evidence="2">Uncharacterized protein</fullName>
    </submittedName>
</protein>
<dbReference type="EMBL" id="SNSC02000026">
    <property type="protein sequence ID" value="TID13381.1"/>
    <property type="molecule type" value="Genomic_DNA"/>
</dbReference>
<evidence type="ECO:0000313" key="2">
    <source>
        <dbReference type="EMBL" id="TID13381.1"/>
    </source>
</evidence>
<evidence type="ECO:0000256" key="1">
    <source>
        <dbReference type="SAM" id="SignalP"/>
    </source>
</evidence>
<organism evidence="2 3">
    <name type="scientific">Venturia nashicola</name>
    <dbReference type="NCBI Taxonomy" id="86259"/>
    <lineage>
        <taxon>Eukaryota</taxon>
        <taxon>Fungi</taxon>
        <taxon>Dikarya</taxon>
        <taxon>Ascomycota</taxon>
        <taxon>Pezizomycotina</taxon>
        <taxon>Dothideomycetes</taxon>
        <taxon>Pleosporomycetidae</taxon>
        <taxon>Venturiales</taxon>
        <taxon>Venturiaceae</taxon>
        <taxon>Venturia</taxon>
    </lineage>
</organism>
<dbReference type="AlphaFoldDB" id="A0A4Z1NZX1"/>
<keyword evidence="3" id="KW-1185">Reference proteome</keyword>
<accession>A0A4Z1NZX1</accession>
<proteinExistence type="predicted"/>